<gene>
    <name evidence="2" type="ORF">PRZ48_009024</name>
</gene>
<dbReference type="CDD" id="cd14688">
    <property type="entry name" value="bZIP_YAP"/>
    <property type="match status" value="1"/>
</dbReference>
<evidence type="ECO:0000313" key="2">
    <source>
        <dbReference type="EMBL" id="KAK4500832.1"/>
    </source>
</evidence>
<sequence>MHDRDCSTPGEATTSTHSASPPVDTPPIQSDRPQSEKTAKQLRRKAQDRESQRNFRQRKEQNLREANETIVQLQNQAKDQQREIVRLTGLLQQARIEVQTLRSILSPQIANVNGFSGGSSADFWSSSNSRT</sequence>
<evidence type="ECO:0000313" key="3">
    <source>
        <dbReference type="Proteomes" id="UP001305779"/>
    </source>
</evidence>
<accession>A0ABR0EH78</accession>
<dbReference type="Gene3D" id="1.20.5.170">
    <property type="match status" value="1"/>
</dbReference>
<keyword evidence="3" id="KW-1185">Reference proteome</keyword>
<reference evidence="2 3" key="1">
    <citation type="journal article" date="2023" name="G3 (Bethesda)">
        <title>A chromosome-level genome assembly of Zasmidium syzygii isolated from banana leaves.</title>
        <authorList>
            <person name="van Westerhoven A.C."/>
            <person name="Mehrabi R."/>
            <person name="Talebi R."/>
            <person name="Steentjes M.B.F."/>
            <person name="Corcolon B."/>
            <person name="Chong P.A."/>
            <person name="Kema G.H.J."/>
            <person name="Seidl M.F."/>
        </authorList>
    </citation>
    <scope>NUCLEOTIDE SEQUENCE [LARGE SCALE GENOMIC DNA]</scope>
    <source>
        <strain evidence="2 3">P124</strain>
    </source>
</reference>
<dbReference type="SUPFAM" id="SSF57959">
    <property type="entry name" value="Leucine zipper domain"/>
    <property type="match status" value="1"/>
</dbReference>
<organism evidence="2 3">
    <name type="scientific">Zasmidium cellare</name>
    <name type="common">Wine cellar mold</name>
    <name type="synonym">Racodium cellare</name>
    <dbReference type="NCBI Taxonomy" id="395010"/>
    <lineage>
        <taxon>Eukaryota</taxon>
        <taxon>Fungi</taxon>
        <taxon>Dikarya</taxon>
        <taxon>Ascomycota</taxon>
        <taxon>Pezizomycotina</taxon>
        <taxon>Dothideomycetes</taxon>
        <taxon>Dothideomycetidae</taxon>
        <taxon>Mycosphaerellales</taxon>
        <taxon>Mycosphaerellaceae</taxon>
        <taxon>Zasmidium</taxon>
    </lineage>
</organism>
<evidence type="ECO:0008006" key="4">
    <source>
        <dbReference type="Google" id="ProtNLM"/>
    </source>
</evidence>
<dbReference type="EMBL" id="JAXOVC010000006">
    <property type="protein sequence ID" value="KAK4500832.1"/>
    <property type="molecule type" value="Genomic_DNA"/>
</dbReference>
<dbReference type="Proteomes" id="UP001305779">
    <property type="component" value="Unassembled WGS sequence"/>
</dbReference>
<feature type="compositionally biased region" description="Basic and acidic residues" evidence="1">
    <location>
        <begin position="33"/>
        <end position="64"/>
    </location>
</feature>
<comment type="caution">
    <text evidence="2">The sequence shown here is derived from an EMBL/GenBank/DDBJ whole genome shotgun (WGS) entry which is preliminary data.</text>
</comment>
<protein>
    <recommendedName>
        <fullName evidence="4">BZIP domain-containing protein</fullName>
    </recommendedName>
</protein>
<name>A0ABR0EH78_ZASCE</name>
<feature type="compositionally biased region" description="Polar residues" evidence="1">
    <location>
        <begin position="10"/>
        <end position="19"/>
    </location>
</feature>
<dbReference type="InterPro" id="IPR046347">
    <property type="entry name" value="bZIP_sf"/>
</dbReference>
<feature type="region of interest" description="Disordered" evidence="1">
    <location>
        <begin position="1"/>
        <end position="64"/>
    </location>
</feature>
<evidence type="ECO:0000256" key="1">
    <source>
        <dbReference type="SAM" id="MobiDB-lite"/>
    </source>
</evidence>
<proteinExistence type="predicted"/>